<feature type="domain" description="Sialate O-acetylesterase" evidence="3">
    <location>
        <begin position="115"/>
        <end position="294"/>
    </location>
</feature>
<dbReference type="RefSeq" id="WP_073043400.1">
    <property type="nucleotide sequence ID" value="NZ_FRCJ01000001.1"/>
</dbReference>
<evidence type="ECO:0000256" key="2">
    <source>
        <dbReference type="SAM" id="Phobius"/>
    </source>
</evidence>
<evidence type="ECO:0000256" key="1">
    <source>
        <dbReference type="ARBA" id="ARBA00022801"/>
    </source>
</evidence>
<keyword evidence="2" id="KW-1133">Transmembrane helix</keyword>
<evidence type="ECO:0000259" key="3">
    <source>
        <dbReference type="Pfam" id="PF03629"/>
    </source>
</evidence>
<keyword evidence="1" id="KW-0378">Hydrolase</keyword>
<dbReference type="EMBL" id="FRCJ01000001">
    <property type="protein sequence ID" value="SHL91899.1"/>
    <property type="molecule type" value="Genomic_DNA"/>
</dbReference>
<dbReference type="AlphaFoldDB" id="A0A1M7EKI6"/>
<accession>A0A1M7EKI6</accession>
<dbReference type="InterPro" id="IPR005181">
    <property type="entry name" value="SASA"/>
</dbReference>
<reference evidence="4 5" key="1">
    <citation type="submission" date="2016-11" db="EMBL/GenBank/DDBJ databases">
        <authorList>
            <person name="Jaros S."/>
            <person name="Januszkiewicz K."/>
            <person name="Wedrychowicz H."/>
        </authorList>
    </citation>
    <scope>NUCLEOTIDE SEQUENCE [LARGE SCALE GENOMIC DNA]</scope>
    <source>
        <strain evidence="4 5">BPI-34</strain>
    </source>
</reference>
<sequence length="422" mass="48450">MIRILSGKYKKRICILLGMLIIGIAYYIYNKVSRKNYGHKVVVCIPVYGQSYALGEEATRITNFDSLRIKYNGRIVTEKLDYTFGYFDHSSQLKQWVKRVLHYDKKAFELSVYSMAEELASKLGEDTIICVFPGGHGMNTIEQLMKPSSPYLKFIKEIETAYQKANERGWEFIVPAVCWMQGESDIVEYPNYDYKEYFHRMYNDLNTDIKHVTHQKNDIRIICYQSTTITKGLRYKANNYDATEPKTPTAQMELIRDDSLIWASGPTYPYDFVNESLHIDAVGQQSIGKLAAKSALGIIRNTKRNIGLVPMTYEVMGNDIRINFNVPCPPLSFDTIQVKKVDNYGFNVIRRDGVDIVSDVTIEKSSVIIHCAESPQNCKLRYGINGEFLKGGRKVGPRGNLRDSEKNVSNWCLMFDINIDKR</sequence>
<proteinExistence type="predicted"/>
<name>A0A1M7EKI6_XYLRU</name>
<dbReference type="SUPFAM" id="SSF52266">
    <property type="entry name" value="SGNH hydrolase"/>
    <property type="match status" value="1"/>
</dbReference>
<dbReference type="Pfam" id="PF03629">
    <property type="entry name" value="SASA"/>
    <property type="match status" value="1"/>
</dbReference>
<protein>
    <recommendedName>
        <fullName evidence="3">Sialate O-acetylesterase domain-containing protein</fullName>
    </recommendedName>
</protein>
<keyword evidence="2" id="KW-0472">Membrane</keyword>
<evidence type="ECO:0000313" key="4">
    <source>
        <dbReference type="EMBL" id="SHL91899.1"/>
    </source>
</evidence>
<gene>
    <name evidence="4" type="ORF">SAMN04488494_1096</name>
</gene>
<dbReference type="Gene3D" id="3.40.50.1110">
    <property type="entry name" value="SGNH hydrolase"/>
    <property type="match status" value="1"/>
</dbReference>
<evidence type="ECO:0000313" key="5">
    <source>
        <dbReference type="Proteomes" id="UP000184280"/>
    </source>
</evidence>
<dbReference type="InterPro" id="IPR036514">
    <property type="entry name" value="SGNH_hydro_sf"/>
</dbReference>
<organism evidence="4 5">
    <name type="scientific">Xylanibacter ruminicola</name>
    <name type="common">Prevotella ruminicola</name>
    <dbReference type="NCBI Taxonomy" id="839"/>
    <lineage>
        <taxon>Bacteria</taxon>
        <taxon>Pseudomonadati</taxon>
        <taxon>Bacteroidota</taxon>
        <taxon>Bacteroidia</taxon>
        <taxon>Bacteroidales</taxon>
        <taxon>Prevotellaceae</taxon>
        <taxon>Xylanibacter</taxon>
    </lineage>
</organism>
<dbReference type="OrthoDB" id="1062066at2"/>
<dbReference type="Proteomes" id="UP000184280">
    <property type="component" value="Unassembled WGS sequence"/>
</dbReference>
<dbReference type="GO" id="GO:0016788">
    <property type="term" value="F:hydrolase activity, acting on ester bonds"/>
    <property type="evidence" value="ECO:0007669"/>
    <property type="project" value="UniProtKB-ARBA"/>
</dbReference>
<feature type="transmembrane region" description="Helical" evidence="2">
    <location>
        <begin position="12"/>
        <end position="29"/>
    </location>
</feature>
<keyword evidence="2" id="KW-0812">Transmembrane</keyword>